<accession>A0A557QFA7</accession>
<feature type="transmembrane region" description="Helical" evidence="1">
    <location>
        <begin position="42"/>
        <end position="61"/>
    </location>
</feature>
<reference evidence="2 3" key="1">
    <citation type="submission" date="2019-07" db="EMBL/GenBank/DDBJ databases">
        <title>The pathways for chlorine oxyanion respiration interact through the shared metabolite chlorate.</title>
        <authorList>
            <person name="Barnum T.P."/>
            <person name="Cheng Y."/>
            <person name="Hill K.A."/>
            <person name="Lucas L.N."/>
            <person name="Carlson H.K."/>
            <person name="Coates J.D."/>
        </authorList>
    </citation>
    <scope>NUCLEOTIDE SEQUENCE [LARGE SCALE GENOMIC DNA]</scope>
    <source>
        <strain evidence="2 3">SFB-3</strain>
    </source>
</reference>
<protein>
    <submittedName>
        <fullName evidence="2">Uncharacterized protein</fullName>
    </submittedName>
</protein>
<dbReference type="OrthoDB" id="6870503at2"/>
<proteinExistence type="predicted"/>
<name>A0A557QFA7_9RHOO</name>
<keyword evidence="1" id="KW-0472">Membrane</keyword>
<keyword evidence="3" id="KW-1185">Reference proteome</keyword>
<dbReference type="AlphaFoldDB" id="A0A557QFA7"/>
<evidence type="ECO:0000256" key="1">
    <source>
        <dbReference type="SAM" id="Phobius"/>
    </source>
</evidence>
<gene>
    <name evidence="2" type="ORF">FHP91_19215</name>
</gene>
<organism evidence="2 3">
    <name type="scientific">Denitromonas halophila</name>
    <dbReference type="NCBI Taxonomy" id="1629404"/>
    <lineage>
        <taxon>Bacteria</taxon>
        <taxon>Pseudomonadati</taxon>
        <taxon>Pseudomonadota</taxon>
        <taxon>Betaproteobacteria</taxon>
        <taxon>Rhodocyclales</taxon>
        <taxon>Zoogloeaceae</taxon>
        <taxon>Denitromonas</taxon>
    </lineage>
</organism>
<keyword evidence="1" id="KW-0812">Transmembrane</keyword>
<keyword evidence="1" id="KW-1133">Transmembrane helix</keyword>
<evidence type="ECO:0000313" key="3">
    <source>
        <dbReference type="Proteomes" id="UP000319502"/>
    </source>
</evidence>
<dbReference type="Proteomes" id="UP000319502">
    <property type="component" value="Unassembled WGS sequence"/>
</dbReference>
<comment type="caution">
    <text evidence="2">The sequence shown here is derived from an EMBL/GenBank/DDBJ whole genome shotgun (WGS) entry which is preliminary data.</text>
</comment>
<evidence type="ECO:0000313" key="2">
    <source>
        <dbReference type="EMBL" id="TVO51597.1"/>
    </source>
</evidence>
<dbReference type="EMBL" id="VMNK01000019">
    <property type="protein sequence ID" value="TVO51597.1"/>
    <property type="molecule type" value="Genomic_DNA"/>
</dbReference>
<dbReference type="RefSeq" id="WP_144311117.1">
    <property type="nucleotide sequence ID" value="NZ_VMNK01000019.1"/>
</dbReference>
<sequence>MSCFQRNMTSCQYAFANDGFSDLNPIVDLPVFRDHKESMMKFAAFLAFGATTIISGCATVIKPTDLATPENSTCVYLPEAISSTGKFGVGFTWTTKLERGPYVSEYRDEGGTYYRAPQGGYSVIGEKGEGFPGMGRTMDGGIYLPKDASMAPTIYRYSTVGDVPAVVPPGEADCSTAVLIGDPVSAKVDVVSFAVGGAIGGAVGGVVGRSVTSKSALSYGQAASTGAAGGLIGGVLIATLINAEVGKIVKAPVIQDAAFLEKLKNLQLKPVPVRLAQASSSQ</sequence>